<comment type="caution">
    <text evidence="1">The sequence shown here is derived from an EMBL/GenBank/DDBJ whole genome shotgun (WGS) entry which is preliminary data.</text>
</comment>
<organism evidence="1 2">
    <name type="scientific">Ruthenibacterium lactatiformans</name>
    <dbReference type="NCBI Taxonomy" id="1550024"/>
    <lineage>
        <taxon>Bacteria</taxon>
        <taxon>Bacillati</taxon>
        <taxon>Bacillota</taxon>
        <taxon>Clostridia</taxon>
        <taxon>Eubacteriales</taxon>
        <taxon>Oscillospiraceae</taxon>
        <taxon>Ruthenibacterium</taxon>
    </lineage>
</organism>
<evidence type="ECO:0000313" key="2">
    <source>
        <dbReference type="Proteomes" id="UP000472755"/>
    </source>
</evidence>
<dbReference type="Proteomes" id="UP000472755">
    <property type="component" value="Unassembled WGS sequence"/>
</dbReference>
<dbReference type="AlphaFoldDB" id="A0A6L6LZU2"/>
<sequence>MNTEEGEALMVAKERLYRMTEPDKNMLFVALADEFKRQRAQGNINRWLGEFAIRVDELPFKKNFWPWDKTKLYDLYLTDEEWTTARNAINDLRNWRLSVGKGDGGTGDSLMKIMTARYRNAPER</sequence>
<accession>A0A6L6LZU2</accession>
<name>A0A6L6LZU2_9FIRM</name>
<gene>
    <name evidence="1" type="ORF">GMD59_19320</name>
</gene>
<proteinExistence type="predicted"/>
<protein>
    <submittedName>
        <fullName evidence="1">Uncharacterized protein</fullName>
    </submittedName>
</protein>
<dbReference type="EMBL" id="WMZU01000081">
    <property type="protein sequence ID" value="MTS29394.1"/>
    <property type="molecule type" value="Genomic_DNA"/>
</dbReference>
<reference evidence="1 2" key="1">
    <citation type="journal article" date="2019" name="Nat. Med.">
        <title>A library of human gut bacterial isolates paired with longitudinal multiomics data enables mechanistic microbiome research.</title>
        <authorList>
            <person name="Poyet M."/>
            <person name="Groussin M."/>
            <person name="Gibbons S.M."/>
            <person name="Avila-Pacheco J."/>
            <person name="Jiang X."/>
            <person name="Kearney S.M."/>
            <person name="Perrotta A.R."/>
            <person name="Berdy B."/>
            <person name="Zhao S."/>
            <person name="Lieberman T.D."/>
            <person name="Swanson P.K."/>
            <person name="Smith M."/>
            <person name="Roesemann S."/>
            <person name="Alexander J.E."/>
            <person name="Rich S.A."/>
            <person name="Livny J."/>
            <person name="Vlamakis H."/>
            <person name="Clish C."/>
            <person name="Bullock K."/>
            <person name="Deik A."/>
            <person name="Scott J."/>
            <person name="Pierce K.A."/>
            <person name="Xavier R.J."/>
            <person name="Alm E.J."/>
        </authorList>
    </citation>
    <scope>NUCLEOTIDE SEQUENCE [LARGE SCALE GENOMIC DNA]</scope>
    <source>
        <strain evidence="1 2">BIOML-A4</strain>
    </source>
</reference>
<evidence type="ECO:0000313" key="1">
    <source>
        <dbReference type="EMBL" id="MTS29394.1"/>
    </source>
</evidence>
<dbReference type="RefSeq" id="WP_172726443.1">
    <property type="nucleotide sequence ID" value="NZ_WMZN01000093.1"/>
</dbReference>